<dbReference type="InterPro" id="IPR002575">
    <property type="entry name" value="Aminoglycoside_PTrfase"/>
</dbReference>
<keyword evidence="9" id="KW-1185">Reference proteome</keyword>
<organism evidence="8 9">
    <name type="scientific">Ajellomyces capsulatus (strain G186AR / H82 / ATCC MYA-2454 / RMSCC 2432)</name>
    <name type="common">Darling's disease fungus</name>
    <name type="synonym">Histoplasma capsulatum</name>
    <dbReference type="NCBI Taxonomy" id="447093"/>
    <lineage>
        <taxon>Eukaryota</taxon>
        <taxon>Fungi</taxon>
        <taxon>Dikarya</taxon>
        <taxon>Ascomycota</taxon>
        <taxon>Pezizomycotina</taxon>
        <taxon>Eurotiomycetes</taxon>
        <taxon>Eurotiomycetidae</taxon>
        <taxon>Onygenales</taxon>
        <taxon>Ajellomycetaceae</taxon>
        <taxon>Histoplasma</taxon>
    </lineage>
</organism>
<proteinExistence type="inferred from homology"/>
<accession>C0NPJ5</accession>
<evidence type="ECO:0000259" key="7">
    <source>
        <dbReference type="Pfam" id="PF01636"/>
    </source>
</evidence>
<evidence type="ECO:0000256" key="5">
    <source>
        <dbReference type="ARBA" id="ARBA00023128"/>
    </source>
</evidence>
<dbReference type="RefSeq" id="XP_045287336.1">
    <property type="nucleotide sequence ID" value="XM_045432124.1"/>
</dbReference>
<dbReference type="InterPro" id="IPR011009">
    <property type="entry name" value="Kinase-like_dom_sf"/>
</dbReference>
<dbReference type="Pfam" id="PF01636">
    <property type="entry name" value="APH"/>
    <property type="match status" value="2"/>
</dbReference>
<keyword evidence="4" id="KW-0809">Transit peptide</keyword>
<feature type="domain" description="Aminoglycoside phosphotransferase" evidence="7">
    <location>
        <begin position="247"/>
        <end position="374"/>
    </location>
</feature>
<reference evidence="8" key="1">
    <citation type="submission" date="2009-02" db="EMBL/GenBank/DDBJ databases">
        <title>The Genome Sequence of Ajellomyces capsulatus strain G186AR.</title>
        <authorList>
            <consortium name="The Broad Institute Genome Sequencing Platform"/>
            <person name="Champion M."/>
            <person name="Cuomo C."/>
            <person name="Ma L.-J."/>
            <person name="Henn M.R."/>
            <person name="Sil A."/>
            <person name="Goldman B."/>
            <person name="Young S.K."/>
            <person name="Kodira C.D."/>
            <person name="Zeng Q."/>
            <person name="Koehrsen M."/>
            <person name="Alvarado L."/>
            <person name="Berlin A."/>
            <person name="Borenstein D."/>
            <person name="Chen Z."/>
            <person name="Engels R."/>
            <person name="Freedman E."/>
            <person name="Gellesch M."/>
            <person name="Goldberg J."/>
            <person name="Griggs A."/>
            <person name="Gujja S."/>
            <person name="Heiman D."/>
            <person name="Hepburn T."/>
            <person name="Howarth C."/>
            <person name="Jen D."/>
            <person name="Larson L."/>
            <person name="Lewis B."/>
            <person name="Mehta T."/>
            <person name="Park D."/>
            <person name="Pearson M."/>
            <person name="Roberts A."/>
            <person name="Saif S."/>
            <person name="Shea T."/>
            <person name="Shenoy N."/>
            <person name="Sisk P."/>
            <person name="Stolte C."/>
            <person name="Sykes S."/>
            <person name="Walk T."/>
            <person name="White J."/>
            <person name="Yandava C."/>
            <person name="Klein B."/>
            <person name="McEwen J.G."/>
            <person name="Puccia R."/>
            <person name="Goldman G.H."/>
            <person name="Felipe M.S."/>
            <person name="Nino-Vega G."/>
            <person name="San-Blas G."/>
            <person name="Taylor J."/>
            <person name="Mendoza L."/>
            <person name="Galagan J."/>
            <person name="Nusbaum C."/>
            <person name="Birren B."/>
        </authorList>
    </citation>
    <scope>NUCLEOTIDE SEQUENCE</scope>
    <source>
        <strain evidence="8">G186AR</strain>
    </source>
</reference>
<evidence type="ECO:0000256" key="2">
    <source>
        <dbReference type="ARBA" id="ARBA00005543"/>
    </source>
</evidence>
<comment type="subcellular location">
    <subcellularLocation>
        <location evidence="1">Mitochondrion</location>
    </subcellularLocation>
</comment>
<dbReference type="PANTHER" id="PTHR36091:SF1">
    <property type="entry name" value="ALTERED INHERITANCE OF MITOCHONDRIA PROTEIN 9, MITOCHONDRIAL"/>
    <property type="match status" value="1"/>
</dbReference>
<protein>
    <recommendedName>
        <fullName evidence="3">Altered inheritance of mitochondria protein 9, mitochondrial</fullName>
    </recommendedName>
    <alternativeName>
        <fullName evidence="6">Found in mitochondrial proteome protein 29</fullName>
    </alternativeName>
</protein>
<keyword evidence="5" id="KW-0496">Mitochondrion</keyword>
<dbReference type="InterPro" id="IPR051035">
    <property type="entry name" value="Mito_inheritance_9"/>
</dbReference>
<dbReference type="VEuPathDB" id="FungiDB:I7I50_04752"/>
<sequence>MALLLGVFHQYVEDPIDRGVVQGIFGINPSLSKVLVTIFVGKLAKRNIICVLVRLDVYFDATADLDTPVHTTSNTDPIHRFPGRTRCSPKCNKWVRKLPTVSAAFTARASVDNVLEFSTTFSIALENLGSGRCVNLCVQLHIYCRFHSLCNKSWHQQPVATMRLFDGLVECFNTLLLHMKNRITSAATGSRSMSGLIKASQKTLFCYTSGRWLYDERRQLSRRYVKFNVEGLCRTASDIVGAPCTQVTKLPEGLYNKVFSLKTDTGEELLARIPNPNAGSAREVIASEVATLDFLRNVLGIPVPEVVAWSSPSVPNLVGTGYILMKRIIGHQLSDVWNDMSQAQRFGLVRSLVAIEAKLVKTEMPGYGSLYYRDDYPDGMSMDDVLSPAGSTANRFVLGPSTDRPFWVDGRGALDLDRGPWASASEYFSAIAKREMECIRTAAQNEPSLMDFGGKDTAREIHINLLNQFLAILPYILPSQYFCSPTLLHQDLHLENIFVDSADPTKISGIIDWQSTYSAPLFMQARFPSVFD</sequence>
<evidence type="ECO:0000256" key="3">
    <source>
        <dbReference type="ARBA" id="ARBA00016197"/>
    </source>
</evidence>
<dbReference type="InParanoid" id="C0NPJ5"/>
<dbReference type="PANTHER" id="PTHR36091">
    <property type="entry name" value="ALTERED INHERITANCE OF MITOCHONDRIA PROTEIN 9, MITOCHONDRIAL"/>
    <property type="match status" value="1"/>
</dbReference>
<dbReference type="SUPFAM" id="SSF56112">
    <property type="entry name" value="Protein kinase-like (PK-like)"/>
    <property type="match status" value="1"/>
</dbReference>
<dbReference type="GO" id="GO:0005739">
    <property type="term" value="C:mitochondrion"/>
    <property type="evidence" value="ECO:0007669"/>
    <property type="project" value="UniProtKB-SubCell"/>
</dbReference>
<dbReference type="STRING" id="447093.C0NPJ5"/>
<evidence type="ECO:0000313" key="9">
    <source>
        <dbReference type="Proteomes" id="UP000001631"/>
    </source>
</evidence>
<evidence type="ECO:0000256" key="6">
    <source>
        <dbReference type="ARBA" id="ARBA00031849"/>
    </source>
</evidence>
<dbReference type="AlphaFoldDB" id="C0NPJ5"/>
<dbReference type="GeneID" id="69038091"/>
<dbReference type="Gene3D" id="3.90.1200.10">
    <property type="match status" value="1"/>
</dbReference>
<dbReference type="Gene3D" id="3.30.200.20">
    <property type="entry name" value="Phosphorylase Kinase, domain 1"/>
    <property type="match status" value="1"/>
</dbReference>
<gene>
    <name evidence="8" type="ORF">HCBG_05075</name>
</gene>
<feature type="domain" description="Aminoglycoside phosphotransferase" evidence="7">
    <location>
        <begin position="464"/>
        <end position="520"/>
    </location>
</feature>
<comment type="similarity">
    <text evidence="2">Belongs to the AIM9 family.</text>
</comment>
<dbReference type="FunCoup" id="C0NPJ5">
    <property type="interactions" value="15"/>
</dbReference>
<evidence type="ECO:0000256" key="4">
    <source>
        <dbReference type="ARBA" id="ARBA00022946"/>
    </source>
</evidence>
<dbReference type="Proteomes" id="UP000001631">
    <property type="component" value="Unassembled WGS sequence"/>
</dbReference>
<evidence type="ECO:0000313" key="8">
    <source>
        <dbReference type="EMBL" id="EEH06855.1"/>
    </source>
</evidence>
<dbReference type="HOGENOM" id="CLU_511856_0_0_1"/>
<evidence type="ECO:0000256" key="1">
    <source>
        <dbReference type="ARBA" id="ARBA00004173"/>
    </source>
</evidence>
<dbReference type="EMBL" id="GG663368">
    <property type="protein sequence ID" value="EEH06855.1"/>
    <property type="molecule type" value="Genomic_DNA"/>
</dbReference>
<name>C0NPJ5_AJECG</name>